<dbReference type="CDD" id="cd17546">
    <property type="entry name" value="REC_hyHK_CKI1_RcsC-like"/>
    <property type="match status" value="1"/>
</dbReference>
<keyword evidence="7" id="KW-0808">Transferase</keyword>
<dbReference type="Pfam" id="PF00072">
    <property type="entry name" value="Response_reg"/>
    <property type="match status" value="1"/>
</dbReference>
<evidence type="ECO:0000256" key="14">
    <source>
        <dbReference type="ARBA" id="ARBA00058004"/>
    </source>
</evidence>
<dbReference type="InterPro" id="IPR003661">
    <property type="entry name" value="HisK_dim/P_dom"/>
</dbReference>
<evidence type="ECO:0000256" key="18">
    <source>
        <dbReference type="SAM" id="Phobius"/>
    </source>
</evidence>
<keyword evidence="10" id="KW-0547">Nucleotide-binding</keyword>
<dbReference type="SUPFAM" id="SSF47384">
    <property type="entry name" value="Homodimeric domain of signal transducing histidine kinase"/>
    <property type="match status" value="1"/>
</dbReference>
<keyword evidence="23" id="KW-1185">Reference proteome</keyword>
<keyword evidence="13 18" id="KW-0472">Membrane</keyword>
<comment type="subcellular location">
    <subcellularLocation>
        <location evidence="2">Cell inner membrane</location>
        <topology evidence="2">Multi-pass membrane protein</topology>
    </subcellularLocation>
</comment>
<evidence type="ECO:0000313" key="23">
    <source>
        <dbReference type="Proteomes" id="UP000515917"/>
    </source>
</evidence>
<evidence type="ECO:0000256" key="1">
    <source>
        <dbReference type="ARBA" id="ARBA00000085"/>
    </source>
</evidence>
<dbReference type="InterPro" id="IPR003594">
    <property type="entry name" value="HATPase_dom"/>
</dbReference>
<feature type="modified residue" description="4-aspartylphosphate" evidence="17">
    <location>
        <position position="971"/>
    </location>
</feature>
<dbReference type="InterPro" id="IPR036641">
    <property type="entry name" value="HPT_dom_sf"/>
</dbReference>
<evidence type="ECO:0000259" key="19">
    <source>
        <dbReference type="PROSITE" id="PS50109"/>
    </source>
</evidence>
<dbReference type="PROSITE" id="PS50109">
    <property type="entry name" value="HIS_KIN"/>
    <property type="match status" value="1"/>
</dbReference>
<dbReference type="InterPro" id="IPR036890">
    <property type="entry name" value="HATPase_C_sf"/>
</dbReference>
<dbReference type="FunFam" id="3.30.565.10:FF:000010">
    <property type="entry name" value="Sensor histidine kinase RcsC"/>
    <property type="match status" value="1"/>
</dbReference>
<evidence type="ECO:0000313" key="22">
    <source>
        <dbReference type="EMBL" id="QBC42529.1"/>
    </source>
</evidence>
<dbReference type="Gene3D" id="3.30.450.20">
    <property type="entry name" value="PAS domain"/>
    <property type="match status" value="1"/>
</dbReference>
<evidence type="ECO:0000259" key="20">
    <source>
        <dbReference type="PROSITE" id="PS50110"/>
    </source>
</evidence>
<dbReference type="Gene3D" id="3.30.565.10">
    <property type="entry name" value="Histidine kinase-like ATPase, C-terminal domain"/>
    <property type="match status" value="1"/>
</dbReference>
<dbReference type="EMBL" id="CP025781">
    <property type="protein sequence ID" value="QBC42529.1"/>
    <property type="molecule type" value="Genomic_DNA"/>
</dbReference>
<dbReference type="PRINTS" id="PR00344">
    <property type="entry name" value="BCTRLSENSOR"/>
</dbReference>
<dbReference type="Proteomes" id="UP000515917">
    <property type="component" value="Chromosome"/>
</dbReference>
<evidence type="ECO:0000256" key="15">
    <source>
        <dbReference type="ARBA" id="ARBA00070152"/>
    </source>
</evidence>
<dbReference type="InterPro" id="IPR011006">
    <property type="entry name" value="CheY-like_superfamily"/>
</dbReference>
<keyword evidence="4" id="KW-1003">Cell membrane</keyword>
<organism evidence="22 23">
    <name type="scientific">Iodobacter fluviatilis</name>
    <dbReference type="NCBI Taxonomy" id="537"/>
    <lineage>
        <taxon>Bacteria</taxon>
        <taxon>Pseudomonadati</taxon>
        <taxon>Pseudomonadota</taxon>
        <taxon>Betaproteobacteria</taxon>
        <taxon>Neisseriales</taxon>
        <taxon>Chitinibacteraceae</taxon>
        <taxon>Iodobacter</taxon>
    </lineage>
</organism>
<dbReference type="InterPro" id="IPR004358">
    <property type="entry name" value="Sig_transdc_His_kin-like_C"/>
</dbReference>
<feature type="domain" description="Histidine kinase" evidence="19">
    <location>
        <begin position="549"/>
        <end position="770"/>
    </location>
</feature>
<evidence type="ECO:0000256" key="11">
    <source>
        <dbReference type="ARBA" id="ARBA00022989"/>
    </source>
</evidence>
<dbReference type="SUPFAM" id="SSF55874">
    <property type="entry name" value="ATPase domain of HSP90 chaperone/DNA topoisomerase II/histidine kinase"/>
    <property type="match status" value="1"/>
</dbReference>
<keyword evidence="6 17" id="KW-0597">Phosphoprotein</keyword>
<dbReference type="Gene3D" id="3.40.50.2300">
    <property type="match status" value="1"/>
</dbReference>
<evidence type="ECO:0000256" key="12">
    <source>
        <dbReference type="ARBA" id="ARBA00023012"/>
    </source>
</evidence>
<dbReference type="SUPFAM" id="SSF52172">
    <property type="entry name" value="CheY-like"/>
    <property type="match status" value="1"/>
</dbReference>
<dbReference type="PROSITE" id="PS50110">
    <property type="entry name" value="RESPONSE_REGULATORY"/>
    <property type="match status" value="1"/>
</dbReference>
<name>A0A7G3G5V9_9NEIS</name>
<dbReference type="InterPro" id="IPR008207">
    <property type="entry name" value="Sig_transdc_His_kin_Hpt_dom"/>
</dbReference>
<keyword evidence="8 18" id="KW-0812">Transmembrane</keyword>
<dbReference type="CDD" id="cd00082">
    <property type="entry name" value="HisKA"/>
    <property type="match status" value="1"/>
</dbReference>
<proteinExistence type="predicted"/>
<feature type="transmembrane region" description="Helical" evidence="18">
    <location>
        <begin position="373"/>
        <end position="393"/>
    </location>
</feature>
<reference evidence="22 23" key="1">
    <citation type="submission" date="2018-01" db="EMBL/GenBank/DDBJ databases">
        <title>Genome sequence of Iodobacter sp. strain PCH194 isolated from Indian Trans-Himalaya.</title>
        <authorList>
            <person name="Kumar V."/>
            <person name="Thakur V."/>
            <person name="Kumar S."/>
            <person name="Singh D."/>
        </authorList>
    </citation>
    <scope>NUCLEOTIDE SEQUENCE [LARGE SCALE GENOMIC DNA]</scope>
    <source>
        <strain evidence="22 23">PCH194</strain>
    </source>
</reference>
<dbReference type="GO" id="GO:0000155">
    <property type="term" value="F:phosphorelay sensor kinase activity"/>
    <property type="evidence" value="ECO:0007669"/>
    <property type="project" value="InterPro"/>
</dbReference>
<dbReference type="GO" id="GO:0005886">
    <property type="term" value="C:plasma membrane"/>
    <property type="evidence" value="ECO:0007669"/>
    <property type="project" value="UniProtKB-SubCell"/>
</dbReference>
<evidence type="ECO:0000256" key="17">
    <source>
        <dbReference type="PROSITE-ProRule" id="PRU00169"/>
    </source>
</evidence>
<dbReference type="SUPFAM" id="SSF47226">
    <property type="entry name" value="Histidine-containing phosphotransfer domain, HPT domain"/>
    <property type="match status" value="1"/>
</dbReference>
<accession>A0A7G3G5V9</accession>
<dbReference type="EC" id="2.7.13.3" evidence="3"/>
<dbReference type="CDD" id="cd16922">
    <property type="entry name" value="HATPase_EvgS-ArcB-TorS-like"/>
    <property type="match status" value="1"/>
</dbReference>
<feature type="transmembrane region" description="Helical" evidence="18">
    <location>
        <begin position="40"/>
        <end position="64"/>
    </location>
</feature>
<evidence type="ECO:0000256" key="6">
    <source>
        <dbReference type="ARBA" id="ARBA00022553"/>
    </source>
</evidence>
<dbReference type="SMART" id="SM00388">
    <property type="entry name" value="HisKA"/>
    <property type="match status" value="1"/>
</dbReference>
<feature type="modified residue" description="Phosphohistidine" evidence="16">
    <location>
        <position position="1089"/>
    </location>
</feature>
<keyword evidence="12" id="KW-0902">Two-component regulatory system</keyword>
<dbReference type="InterPro" id="IPR036097">
    <property type="entry name" value="HisK_dim/P_sf"/>
</dbReference>
<dbReference type="Gene3D" id="1.10.287.130">
    <property type="match status" value="1"/>
</dbReference>
<dbReference type="SMART" id="SM00448">
    <property type="entry name" value="REC"/>
    <property type="match status" value="1"/>
</dbReference>
<evidence type="ECO:0000256" key="16">
    <source>
        <dbReference type="PROSITE-ProRule" id="PRU00110"/>
    </source>
</evidence>
<gene>
    <name evidence="22" type="ORF">C1H71_02455</name>
</gene>
<dbReference type="SMART" id="SM00387">
    <property type="entry name" value="HATPase_c"/>
    <property type="match status" value="1"/>
</dbReference>
<keyword evidence="11 18" id="KW-1133">Transmembrane helix</keyword>
<protein>
    <recommendedName>
        <fullName evidence="15">Virulence sensor protein BvgS</fullName>
        <ecNumber evidence="3">2.7.13.3</ecNumber>
    </recommendedName>
</protein>
<dbReference type="RefSeq" id="WP_130105150.1">
    <property type="nucleotide sequence ID" value="NZ_CP025781.1"/>
</dbReference>
<evidence type="ECO:0000256" key="9">
    <source>
        <dbReference type="ARBA" id="ARBA00022777"/>
    </source>
</evidence>
<dbReference type="KEGG" id="ifl:C1H71_02455"/>
<dbReference type="PANTHER" id="PTHR43047">
    <property type="entry name" value="TWO-COMPONENT HISTIDINE PROTEIN KINASE"/>
    <property type="match status" value="1"/>
</dbReference>
<keyword evidence="10" id="KW-0067">ATP-binding</keyword>
<dbReference type="AlphaFoldDB" id="A0A7G3G5V9"/>
<comment type="function">
    <text evidence="14">Member of the two-component regulatory system BvgS/BvgA. Phosphorylates BvgA via a four-step phosphorelay in response to environmental signals.</text>
</comment>
<dbReference type="Gene3D" id="1.20.120.160">
    <property type="entry name" value="HPT domain"/>
    <property type="match status" value="1"/>
</dbReference>
<evidence type="ECO:0000256" key="10">
    <source>
        <dbReference type="ARBA" id="ARBA00022840"/>
    </source>
</evidence>
<dbReference type="InterPro" id="IPR001789">
    <property type="entry name" value="Sig_transdc_resp-reg_receiver"/>
</dbReference>
<dbReference type="Pfam" id="PF00512">
    <property type="entry name" value="HisKA"/>
    <property type="match status" value="1"/>
</dbReference>
<dbReference type="Pfam" id="PF02518">
    <property type="entry name" value="HATPase_c"/>
    <property type="match status" value="1"/>
</dbReference>
<evidence type="ECO:0000256" key="5">
    <source>
        <dbReference type="ARBA" id="ARBA00022519"/>
    </source>
</evidence>
<dbReference type="PROSITE" id="PS50894">
    <property type="entry name" value="HPT"/>
    <property type="match status" value="1"/>
</dbReference>
<dbReference type="SUPFAM" id="SSF55785">
    <property type="entry name" value="PYP-like sensor domain (PAS domain)"/>
    <property type="match status" value="1"/>
</dbReference>
<dbReference type="InterPro" id="IPR005467">
    <property type="entry name" value="His_kinase_dom"/>
</dbReference>
<keyword evidence="9" id="KW-0418">Kinase</keyword>
<dbReference type="InterPro" id="IPR035965">
    <property type="entry name" value="PAS-like_dom_sf"/>
</dbReference>
<evidence type="ECO:0000259" key="21">
    <source>
        <dbReference type="PROSITE" id="PS50894"/>
    </source>
</evidence>
<evidence type="ECO:0000256" key="3">
    <source>
        <dbReference type="ARBA" id="ARBA00012438"/>
    </source>
</evidence>
<feature type="domain" description="HPt" evidence="21">
    <location>
        <begin position="1050"/>
        <end position="1141"/>
    </location>
</feature>
<keyword evidence="5" id="KW-0997">Cell inner membrane</keyword>
<comment type="catalytic activity">
    <reaction evidence="1">
        <text>ATP + protein L-histidine = ADP + protein N-phospho-L-histidine.</text>
        <dbReference type="EC" id="2.7.13.3"/>
    </reaction>
</comment>
<evidence type="ECO:0000256" key="8">
    <source>
        <dbReference type="ARBA" id="ARBA00022692"/>
    </source>
</evidence>
<evidence type="ECO:0000256" key="13">
    <source>
        <dbReference type="ARBA" id="ARBA00023136"/>
    </source>
</evidence>
<sequence>MSGFKQLLIVKFAKYRRFVFDSKRFNSSSPDRSISYARRLLYGGAYILSFASIGMMLVGIYMNFDYFVNERQQRFLIQRDLLTREVDRYQLLLRQLVESYETINHKNERNIIPSERYRQVLLQKNNVINTRREISVTPFSVLSTLTQTEDAASLSMLLRLTQEMSRFSLIGIRQSNSAMSGFVYSVDKRFLAVTPPLPESVLQDIKQGGVQLEISRQIARVEVEMSKYSENRLLNKCCVIWVPLSRDPVTGELILQIAKPVFNNGKRMAVIVFTMPVIQFERLFQQSKHLSDFLVVAQDHYTLFGLDATKEREANWAKILRALPDVLENASDQVQLAYRKGTFLITQKIPGPDWVAVYVFDWPMVAQYLRKELWISVAVLSALLCILWGYVILLDRIVLASMQKKARAVYESEAFNRTVFAMAPVGLAVLDPLRQVILMQNEIAYGLTGQQLGKGESFYRPLLDEVFFSAEANRDNKQIVLRKDVTARSSEGGIVELVADLSWVRYQNQDVVLCSLTDITERKRAEALLEETSLLADEANKAKSVFLAMMSHEIRTPLHGALGNIELLEGEVLSTAQRARLITIRRAFDALLVLTNNILDLSKVEAQELKLELAHVKVGELMERCAQTFSPLIAKKGLNFYCLIDAPLFAVWEVDGHRISQIIMNLLGNAVKFTQQGSITFYATVEDLGPSDSWIKLSVADSGIGIPLDRQAAVFDLYTQANKDIAERFGGSGLGLSLCRRLLELAGGSIYLDSEEGEGSIFTVQFPSKKIADLAEVIHSNSTLFITEVLIVCKSPTWKSTLLNQVTSQLPGVDIHEVINLADISDLDPLGASNKILLLAHNESCLPSDCLSGQLQQFKQIIVVSFDGPLHPETREGIIYVTSLSRAALGYALMSCAYKQDMSLPVFQQEARVLNSRQEVRILIAEDDETNLLLLEHQLNALGYIHVDSVSNGQQAFNCCLQQNYDLVITDLYMPIMGGQALLKAMRQSGITTPLLVHTANAYDDWRAEGEDFAAILLKPLSIMQLGQTLGRILHLSTPEMLDGVRGRLETFRDVELEKVFLVSWEFDRLSLQDAANAKDLQRFERCLHKIKGGLLVLDEKPALKVCEALQQQLRLGEFTQINTLLSEFLSIMSNIVSHYK</sequence>
<evidence type="ECO:0000256" key="7">
    <source>
        <dbReference type="ARBA" id="ARBA00022679"/>
    </source>
</evidence>
<evidence type="ECO:0000256" key="4">
    <source>
        <dbReference type="ARBA" id="ARBA00022475"/>
    </source>
</evidence>
<feature type="domain" description="Response regulatory" evidence="20">
    <location>
        <begin position="921"/>
        <end position="1034"/>
    </location>
</feature>
<evidence type="ECO:0000256" key="2">
    <source>
        <dbReference type="ARBA" id="ARBA00004429"/>
    </source>
</evidence>